<feature type="chain" id="PRO_5025498475" description="Immunoglobulin V-set domain-containing protein" evidence="4">
    <location>
        <begin position="20"/>
        <end position="187"/>
    </location>
</feature>
<dbReference type="InParanoid" id="A0A665V1N6"/>
<proteinExistence type="predicted"/>
<dbReference type="Gene3D" id="2.60.40.10">
    <property type="entry name" value="Immunoglobulins"/>
    <property type="match status" value="1"/>
</dbReference>
<reference evidence="6" key="1">
    <citation type="submission" date="2021-04" db="EMBL/GenBank/DDBJ databases">
        <authorList>
            <consortium name="Wellcome Sanger Institute Data Sharing"/>
        </authorList>
    </citation>
    <scope>NUCLEOTIDE SEQUENCE [LARGE SCALE GENOMIC DNA]</scope>
</reference>
<dbReference type="GO" id="GO:0005886">
    <property type="term" value="C:plasma membrane"/>
    <property type="evidence" value="ECO:0007669"/>
    <property type="project" value="TreeGrafter"/>
</dbReference>
<dbReference type="InterPro" id="IPR036179">
    <property type="entry name" value="Ig-like_dom_sf"/>
</dbReference>
<evidence type="ECO:0000313" key="6">
    <source>
        <dbReference type="Ensembl" id="ENSENLP00000025489.1"/>
    </source>
</evidence>
<keyword evidence="7" id="KW-1185">Reference proteome</keyword>
<evidence type="ECO:0000259" key="5">
    <source>
        <dbReference type="Pfam" id="PF07686"/>
    </source>
</evidence>
<accession>A0A665V1N6</accession>
<keyword evidence="2" id="KW-0812">Transmembrane</keyword>
<dbReference type="InterPro" id="IPR050671">
    <property type="entry name" value="CD300_family_receptors"/>
</dbReference>
<keyword evidence="3" id="KW-0472">Membrane</keyword>
<feature type="domain" description="Immunoglobulin V-set" evidence="5">
    <location>
        <begin position="29"/>
        <end position="128"/>
    </location>
</feature>
<dbReference type="InterPro" id="IPR013783">
    <property type="entry name" value="Ig-like_fold"/>
</dbReference>
<name>A0A665V1N6_ECHNA</name>
<sequence>MTHRLVFKHVLVLIQACLSASVQLQCDKKKITAHVGGEFTLKCDYNTKSFLFSKKYWCRGPSGHTCVIVMDSEQVHKSSDRTHILDTPRYGLFVKVTQLQFEDAGTYWVGIDKIYADIMTSVVKVNITVSPVMTSAESRARSSQCRLWYLQTATASTLLTWRVRREKMLHWLLSLNIKATTYYPISV</sequence>
<reference evidence="6" key="2">
    <citation type="submission" date="2025-08" db="UniProtKB">
        <authorList>
            <consortium name="Ensembl"/>
        </authorList>
    </citation>
    <scope>IDENTIFICATION</scope>
</reference>
<organism evidence="6 7">
    <name type="scientific">Echeneis naucrates</name>
    <name type="common">Live sharksucker</name>
    <dbReference type="NCBI Taxonomy" id="173247"/>
    <lineage>
        <taxon>Eukaryota</taxon>
        <taxon>Metazoa</taxon>
        <taxon>Chordata</taxon>
        <taxon>Craniata</taxon>
        <taxon>Vertebrata</taxon>
        <taxon>Euteleostomi</taxon>
        <taxon>Actinopterygii</taxon>
        <taxon>Neopterygii</taxon>
        <taxon>Teleostei</taxon>
        <taxon>Neoteleostei</taxon>
        <taxon>Acanthomorphata</taxon>
        <taxon>Carangaria</taxon>
        <taxon>Carangiformes</taxon>
        <taxon>Echeneidae</taxon>
        <taxon>Echeneis</taxon>
    </lineage>
</organism>
<reference evidence="6" key="3">
    <citation type="submission" date="2025-09" db="UniProtKB">
        <authorList>
            <consortium name="Ensembl"/>
        </authorList>
    </citation>
    <scope>IDENTIFICATION</scope>
</reference>
<evidence type="ECO:0000256" key="1">
    <source>
        <dbReference type="ARBA" id="ARBA00004370"/>
    </source>
</evidence>
<protein>
    <recommendedName>
        <fullName evidence="5">Immunoglobulin V-set domain-containing protein</fullName>
    </recommendedName>
</protein>
<dbReference type="SUPFAM" id="SSF48726">
    <property type="entry name" value="Immunoglobulin"/>
    <property type="match status" value="1"/>
</dbReference>
<dbReference type="Proteomes" id="UP000472264">
    <property type="component" value="Chromosome 7"/>
</dbReference>
<dbReference type="Ensembl" id="ENSENLT00000026294.1">
    <property type="protein sequence ID" value="ENSENLP00000025489.1"/>
    <property type="gene ID" value="ENSENLG00000011485.1"/>
</dbReference>
<dbReference type="Pfam" id="PF07686">
    <property type="entry name" value="V-set"/>
    <property type="match status" value="1"/>
</dbReference>
<comment type="subcellular location">
    <subcellularLocation>
        <location evidence="1">Membrane</location>
    </subcellularLocation>
</comment>
<dbReference type="AlphaFoldDB" id="A0A665V1N6"/>
<evidence type="ECO:0000256" key="3">
    <source>
        <dbReference type="ARBA" id="ARBA00023136"/>
    </source>
</evidence>
<dbReference type="GO" id="GO:0004888">
    <property type="term" value="F:transmembrane signaling receptor activity"/>
    <property type="evidence" value="ECO:0007669"/>
    <property type="project" value="TreeGrafter"/>
</dbReference>
<dbReference type="InterPro" id="IPR013106">
    <property type="entry name" value="Ig_V-set"/>
</dbReference>
<keyword evidence="4" id="KW-0732">Signal</keyword>
<evidence type="ECO:0000256" key="2">
    <source>
        <dbReference type="ARBA" id="ARBA00022692"/>
    </source>
</evidence>
<dbReference type="PANTHER" id="PTHR11860">
    <property type="entry name" value="POLYMERIC-IMMUNOGLOBULIN RECEPTOR"/>
    <property type="match status" value="1"/>
</dbReference>
<evidence type="ECO:0000313" key="7">
    <source>
        <dbReference type="Proteomes" id="UP000472264"/>
    </source>
</evidence>
<evidence type="ECO:0000256" key="4">
    <source>
        <dbReference type="SAM" id="SignalP"/>
    </source>
</evidence>
<dbReference type="PANTHER" id="PTHR11860:SF96">
    <property type="match status" value="1"/>
</dbReference>
<feature type="signal peptide" evidence="4">
    <location>
        <begin position="1"/>
        <end position="19"/>
    </location>
</feature>